<proteinExistence type="predicted"/>
<organism evidence="2 3">
    <name type="scientific">Sphaerosporella brunnea</name>
    <dbReference type="NCBI Taxonomy" id="1250544"/>
    <lineage>
        <taxon>Eukaryota</taxon>
        <taxon>Fungi</taxon>
        <taxon>Dikarya</taxon>
        <taxon>Ascomycota</taxon>
        <taxon>Pezizomycotina</taxon>
        <taxon>Pezizomycetes</taxon>
        <taxon>Pezizales</taxon>
        <taxon>Pyronemataceae</taxon>
        <taxon>Sphaerosporella</taxon>
    </lineage>
</organism>
<protein>
    <submittedName>
        <fullName evidence="2">Uncharacterized protein</fullName>
    </submittedName>
</protein>
<evidence type="ECO:0000256" key="1">
    <source>
        <dbReference type="SAM" id="MobiDB-lite"/>
    </source>
</evidence>
<dbReference type="EMBL" id="VXIS01000044">
    <property type="protein sequence ID" value="KAA8910586.1"/>
    <property type="molecule type" value="Genomic_DNA"/>
</dbReference>
<dbReference type="OrthoDB" id="4203030at2759"/>
<dbReference type="InParanoid" id="A0A5J5F2T9"/>
<name>A0A5J5F2T9_9PEZI</name>
<feature type="compositionally biased region" description="Gly residues" evidence="1">
    <location>
        <begin position="129"/>
        <end position="139"/>
    </location>
</feature>
<reference evidence="2 3" key="1">
    <citation type="submission" date="2019-09" db="EMBL/GenBank/DDBJ databases">
        <title>Draft genome of the ectomycorrhizal ascomycete Sphaerosporella brunnea.</title>
        <authorList>
            <consortium name="DOE Joint Genome Institute"/>
            <person name="Benucci G.M."/>
            <person name="Marozzi G."/>
            <person name="Antonielli L."/>
            <person name="Sanchez S."/>
            <person name="Marco P."/>
            <person name="Wang X."/>
            <person name="Falini L.B."/>
            <person name="Barry K."/>
            <person name="Haridas S."/>
            <person name="Lipzen A."/>
            <person name="Labutti K."/>
            <person name="Grigoriev I.V."/>
            <person name="Murat C."/>
            <person name="Martin F."/>
            <person name="Albertini E."/>
            <person name="Donnini D."/>
            <person name="Bonito G."/>
        </authorList>
    </citation>
    <scope>NUCLEOTIDE SEQUENCE [LARGE SCALE GENOMIC DNA]</scope>
    <source>
        <strain evidence="2 3">Sb_GMNB300</strain>
    </source>
</reference>
<sequence>MTTIISRPPSYIDRDTDVASLRSAAPSYTSSLPPTYTPRAARTYTSLIPPSPVPDPIPVHHSFSVASWPSLSNQSQSRAYLNVAARRARRAQEAAQAEQHAETLRRALRLGGGASTTALGRLQEDDTGEGGSGSGGSGTGPAPSGFEEELRRESRAWDFFTAQINDWEQRQVSWQAFKARYERANGKKKSKGKGRSRWGFYGRFG</sequence>
<feature type="compositionally biased region" description="Basic residues" evidence="1">
    <location>
        <begin position="186"/>
        <end position="196"/>
    </location>
</feature>
<feature type="region of interest" description="Disordered" evidence="1">
    <location>
        <begin position="183"/>
        <end position="205"/>
    </location>
</feature>
<dbReference type="Proteomes" id="UP000326924">
    <property type="component" value="Unassembled WGS sequence"/>
</dbReference>
<dbReference type="AlphaFoldDB" id="A0A5J5F2T9"/>
<evidence type="ECO:0000313" key="3">
    <source>
        <dbReference type="Proteomes" id="UP000326924"/>
    </source>
</evidence>
<gene>
    <name evidence="2" type="ORF">FN846DRAFT_888266</name>
</gene>
<comment type="caution">
    <text evidence="2">The sequence shown here is derived from an EMBL/GenBank/DDBJ whole genome shotgun (WGS) entry which is preliminary data.</text>
</comment>
<accession>A0A5J5F2T9</accession>
<feature type="region of interest" description="Disordered" evidence="1">
    <location>
        <begin position="117"/>
        <end position="151"/>
    </location>
</feature>
<keyword evidence="3" id="KW-1185">Reference proteome</keyword>
<evidence type="ECO:0000313" key="2">
    <source>
        <dbReference type="EMBL" id="KAA8910586.1"/>
    </source>
</evidence>